<proteinExistence type="predicted"/>
<gene>
    <name evidence="2" type="ORF">JM946_02390</name>
</gene>
<evidence type="ECO:0000313" key="2">
    <source>
        <dbReference type="EMBL" id="MBM0103569.1"/>
    </source>
</evidence>
<keyword evidence="1" id="KW-1133">Transmembrane helix</keyword>
<reference evidence="2 3" key="1">
    <citation type="journal article" date="2021" name="Int. J. Syst. Evol. Microbiol.">
        <title>Steroidobacter gossypii sp. nov., isolated from soil of cotton cropping field.</title>
        <authorList>
            <person name="Huang R."/>
            <person name="Yang S."/>
            <person name="Zhen C."/>
            <person name="Liu W."/>
        </authorList>
    </citation>
    <scope>NUCLEOTIDE SEQUENCE [LARGE SCALE GENOMIC DNA]</scope>
    <source>
        <strain evidence="2 3">S1-65</strain>
    </source>
</reference>
<dbReference type="Proteomes" id="UP000661077">
    <property type="component" value="Unassembled WGS sequence"/>
</dbReference>
<keyword evidence="1" id="KW-0812">Transmembrane</keyword>
<evidence type="ECO:0008006" key="4">
    <source>
        <dbReference type="Google" id="ProtNLM"/>
    </source>
</evidence>
<keyword evidence="1" id="KW-0472">Membrane</keyword>
<comment type="caution">
    <text evidence="2">The sequence shown here is derived from an EMBL/GenBank/DDBJ whole genome shotgun (WGS) entry which is preliminary data.</text>
</comment>
<organism evidence="2 3">
    <name type="scientific">Steroidobacter gossypii</name>
    <dbReference type="NCBI Taxonomy" id="2805490"/>
    <lineage>
        <taxon>Bacteria</taxon>
        <taxon>Pseudomonadati</taxon>
        <taxon>Pseudomonadota</taxon>
        <taxon>Gammaproteobacteria</taxon>
        <taxon>Steroidobacterales</taxon>
        <taxon>Steroidobacteraceae</taxon>
        <taxon>Steroidobacter</taxon>
    </lineage>
</organism>
<feature type="transmembrane region" description="Helical" evidence="1">
    <location>
        <begin position="48"/>
        <end position="69"/>
    </location>
</feature>
<protein>
    <recommendedName>
        <fullName evidence="4">DUF4190 domain-containing protein</fullName>
    </recommendedName>
</protein>
<feature type="transmembrane region" description="Helical" evidence="1">
    <location>
        <begin position="22"/>
        <end position="42"/>
    </location>
</feature>
<dbReference type="RefSeq" id="WP_218042559.1">
    <property type="nucleotide sequence ID" value="NZ_JAEVLS010000001.1"/>
</dbReference>
<evidence type="ECO:0000256" key="1">
    <source>
        <dbReference type="SAM" id="Phobius"/>
    </source>
</evidence>
<evidence type="ECO:0000313" key="3">
    <source>
        <dbReference type="Proteomes" id="UP000661077"/>
    </source>
</evidence>
<name>A0ABS1WRH2_9GAMM</name>
<keyword evidence="3" id="KW-1185">Reference proteome</keyword>
<accession>A0ABS1WRH2</accession>
<feature type="transmembrane region" description="Helical" evidence="1">
    <location>
        <begin position="76"/>
        <end position="105"/>
    </location>
</feature>
<dbReference type="EMBL" id="JAEVLS010000001">
    <property type="protein sequence ID" value="MBM0103569.1"/>
    <property type="molecule type" value="Genomic_DNA"/>
</dbReference>
<sequence length="225" mass="24740">MTSQPADSPDAVRTGFGWKLKLALLLPSALVLASIVASFFIFSYYIDTAFLVASAVALVVATTAMVMLIRRPALRLIGSIIVTVLAVMASLPAFLLLVFVVYMIVPVTPWEREAISTAETFVERNGYTAAGHPKGLPVLANDIMDFGPADEIAQSRRNAVQPRAVGIVGVPGFGYSVLFEYTRPPPRINDMPRSLFVVQIEADGKARKPHLMPTYPDWWYKKNER</sequence>